<reference evidence="1 2" key="1">
    <citation type="journal article" date="2023" name="Genome Announc.">
        <title>Pan-Genome Analyses of the Genus Cohnella and Proposal of the Novel Species Cohnella silvisoli sp. nov., Isolated from Forest Soil.</title>
        <authorList>
            <person name="Wang C."/>
            <person name="Mao L."/>
            <person name="Bao G."/>
            <person name="Zhu H."/>
        </authorList>
    </citation>
    <scope>NUCLEOTIDE SEQUENCE [LARGE SCALE GENOMIC DNA]</scope>
    <source>
        <strain evidence="1 2">NL03-T5-1</strain>
    </source>
</reference>
<keyword evidence="2" id="KW-1185">Reference proteome</keyword>
<dbReference type="EMBL" id="JASKHM010000009">
    <property type="protein sequence ID" value="MEQ4484072.1"/>
    <property type="molecule type" value="Genomic_DNA"/>
</dbReference>
<protein>
    <submittedName>
        <fullName evidence="1">Uncharacterized protein</fullName>
    </submittedName>
</protein>
<dbReference type="Proteomes" id="UP001493487">
    <property type="component" value="Unassembled WGS sequence"/>
</dbReference>
<name>A0ABV1KX55_9BACL</name>
<proteinExistence type="predicted"/>
<accession>A0ABV1KX55</accession>
<comment type="caution">
    <text evidence="1">The sequence shown here is derived from an EMBL/GenBank/DDBJ whole genome shotgun (WGS) entry which is preliminary data.</text>
</comment>
<sequence>MNPKSSKDSEKLIDSFIKLGCKEPESWVESELEEDIPQLSRYRFLRGLKGTINHYKTSESWIDYYLHSNALSDQEKKIGEVLGKIIDSGVSKQDIGLLASTISLLSVHSVLYRIDDPYDYDIDDGEDLPSWSLVEINDKGEPTGRTVSGLFESLNSVINEE</sequence>
<evidence type="ECO:0000313" key="1">
    <source>
        <dbReference type="EMBL" id="MEQ4484072.1"/>
    </source>
</evidence>
<dbReference type="RefSeq" id="WP_232186441.1">
    <property type="nucleotide sequence ID" value="NZ_JAIOAP010000008.1"/>
</dbReference>
<gene>
    <name evidence="1" type="ORF">QJS35_16865</name>
</gene>
<evidence type="ECO:0000313" key="2">
    <source>
        <dbReference type="Proteomes" id="UP001493487"/>
    </source>
</evidence>
<organism evidence="1 2">
    <name type="scientific">Cohnella silvisoli</name>
    <dbReference type="NCBI Taxonomy" id="2873699"/>
    <lineage>
        <taxon>Bacteria</taxon>
        <taxon>Bacillati</taxon>
        <taxon>Bacillota</taxon>
        <taxon>Bacilli</taxon>
        <taxon>Bacillales</taxon>
        <taxon>Paenibacillaceae</taxon>
        <taxon>Cohnella</taxon>
    </lineage>
</organism>